<feature type="compositionally biased region" description="Basic and acidic residues" evidence="1">
    <location>
        <begin position="1"/>
        <end position="16"/>
    </location>
</feature>
<dbReference type="GO" id="GO:0003677">
    <property type="term" value="F:DNA binding"/>
    <property type="evidence" value="ECO:0007669"/>
    <property type="project" value="UniProtKB-KW"/>
</dbReference>
<evidence type="ECO:0000313" key="2">
    <source>
        <dbReference type="EMBL" id="MVT71360.1"/>
    </source>
</evidence>
<feature type="compositionally biased region" description="Basic residues" evidence="1">
    <location>
        <begin position="157"/>
        <end position="167"/>
    </location>
</feature>
<gene>
    <name evidence="2" type="ORF">GPL21_40960</name>
</gene>
<organism evidence="2 3">
    <name type="scientific">Bradyrhizobium pachyrhizi</name>
    <dbReference type="NCBI Taxonomy" id="280333"/>
    <lineage>
        <taxon>Bacteria</taxon>
        <taxon>Pseudomonadati</taxon>
        <taxon>Pseudomonadota</taxon>
        <taxon>Alphaproteobacteria</taxon>
        <taxon>Hyphomicrobiales</taxon>
        <taxon>Nitrobacteraceae</taxon>
        <taxon>Bradyrhizobium</taxon>
    </lineage>
</organism>
<feature type="compositionally biased region" description="Basic residues" evidence="1">
    <location>
        <begin position="88"/>
        <end position="98"/>
    </location>
</feature>
<name>A0A844T9P8_9BRAD</name>
<proteinExistence type="predicted"/>
<dbReference type="InterPro" id="IPR045468">
    <property type="entry name" value="DUF6496"/>
</dbReference>
<accession>A0A844T9P8</accession>
<evidence type="ECO:0000256" key="1">
    <source>
        <dbReference type="SAM" id="MobiDB-lite"/>
    </source>
</evidence>
<keyword evidence="3" id="KW-1185">Reference proteome</keyword>
<sequence length="167" mass="18306">MPERKTMQKARQDRRAGKSTTTQAGEFVHEEIRNVRRGKHGARSSKQAIAIGLSKARRAGVPLRPPKKGTAKATTRKSATYAYEAGQGKRKTRRRPRVSRAVSNVLKREPRSAASHTALSKQTRRAASRRSASARSAAARKAAKTKGSAVRSAAAKKAARTRARRRK</sequence>
<dbReference type="Pfam" id="PF20106">
    <property type="entry name" value="DUF6496"/>
    <property type="match status" value="1"/>
</dbReference>
<dbReference type="EMBL" id="WQNF01000075">
    <property type="protein sequence ID" value="MVT71360.1"/>
    <property type="molecule type" value="Genomic_DNA"/>
</dbReference>
<dbReference type="Proteomes" id="UP000436468">
    <property type="component" value="Unassembled WGS sequence"/>
</dbReference>
<evidence type="ECO:0000313" key="3">
    <source>
        <dbReference type="Proteomes" id="UP000436468"/>
    </source>
</evidence>
<reference evidence="2 3" key="1">
    <citation type="submission" date="2019-12" db="EMBL/GenBank/DDBJ databases">
        <title>Draft genome sequences Bradyrhizobium cajani AMBPC1010, Bradyrhizobium pachyrhizi AMBPC1040 and Bradyrhizobium yuanmingense ALSPC3051, three plant growth promoting strains isolated from nodules of Cajanus cajan L. in Dominican Republic.</title>
        <authorList>
            <person name="Flores-Felix J.D."/>
            <person name="Araujo J."/>
            <person name="Diaz-Alcantara C."/>
            <person name="Gonzalez-Andres F."/>
            <person name="Velazquez E."/>
        </authorList>
    </citation>
    <scope>NUCLEOTIDE SEQUENCE [LARGE SCALE GENOMIC DNA]</scope>
    <source>
        <strain evidence="2 3">1040</strain>
    </source>
</reference>
<dbReference type="AlphaFoldDB" id="A0A844T9P8"/>
<comment type="caution">
    <text evidence="2">The sequence shown here is derived from an EMBL/GenBank/DDBJ whole genome shotgun (WGS) entry which is preliminary data.</text>
</comment>
<protein>
    <submittedName>
        <fullName evidence="2">DNA-binding protein</fullName>
    </submittedName>
</protein>
<keyword evidence="2" id="KW-0238">DNA-binding</keyword>
<feature type="compositionally biased region" description="Low complexity" evidence="1">
    <location>
        <begin position="129"/>
        <end position="140"/>
    </location>
</feature>
<feature type="region of interest" description="Disordered" evidence="1">
    <location>
        <begin position="1"/>
        <end position="167"/>
    </location>
</feature>